<name>A0ACC0G928_9ERIC</name>
<protein>
    <submittedName>
        <fullName evidence="1">Uncharacterized protein</fullName>
    </submittedName>
</protein>
<reference evidence="1 2" key="1">
    <citation type="journal article" date="2022" name="Plant J.">
        <title>Chromosome-level genome of Camellia lanceoleosa provides a valuable resource for understanding genome evolution and self-incompatibility.</title>
        <authorList>
            <person name="Gong W."/>
            <person name="Xiao S."/>
            <person name="Wang L."/>
            <person name="Liao Z."/>
            <person name="Chang Y."/>
            <person name="Mo W."/>
            <person name="Hu G."/>
            <person name="Li W."/>
            <person name="Zhao G."/>
            <person name="Zhu H."/>
            <person name="Hu X."/>
            <person name="Ji K."/>
            <person name="Xiang X."/>
            <person name="Song Q."/>
            <person name="Yuan D."/>
            <person name="Jin S."/>
            <person name="Zhang L."/>
        </authorList>
    </citation>
    <scope>NUCLEOTIDE SEQUENCE [LARGE SCALE GENOMIC DNA]</scope>
    <source>
        <strain evidence="1">SQ_2022a</strain>
    </source>
</reference>
<organism evidence="1 2">
    <name type="scientific">Camellia lanceoleosa</name>
    <dbReference type="NCBI Taxonomy" id="1840588"/>
    <lineage>
        <taxon>Eukaryota</taxon>
        <taxon>Viridiplantae</taxon>
        <taxon>Streptophyta</taxon>
        <taxon>Embryophyta</taxon>
        <taxon>Tracheophyta</taxon>
        <taxon>Spermatophyta</taxon>
        <taxon>Magnoliopsida</taxon>
        <taxon>eudicotyledons</taxon>
        <taxon>Gunneridae</taxon>
        <taxon>Pentapetalae</taxon>
        <taxon>asterids</taxon>
        <taxon>Ericales</taxon>
        <taxon>Theaceae</taxon>
        <taxon>Camellia</taxon>
    </lineage>
</organism>
<evidence type="ECO:0000313" key="2">
    <source>
        <dbReference type="Proteomes" id="UP001060215"/>
    </source>
</evidence>
<evidence type="ECO:0000313" key="1">
    <source>
        <dbReference type="EMBL" id="KAI7997550.1"/>
    </source>
</evidence>
<keyword evidence="2" id="KW-1185">Reference proteome</keyword>
<comment type="caution">
    <text evidence="1">The sequence shown here is derived from an EMBL/GenBank/DDBJ whole genome shotgun (WGS) entry which is preliminary data.</text>
</comment>
<accession>A0ACC0G928</accession>
<sequence>MSPAVAISPTEGNNFVEDWDRRWDHRLQNFREDSDDERQIRRKEFSTMGGLQIALVVFQMGTALEQQGFESGHDMEVTSPESRERAQFKMPNWEEMERFYVELETTPIMELAIDQQAIKR</sequence>
<dbReference type="Proteomes" id="UP001060215">
    <property type="component" value="Chromosome 10"/>
</dbReference>
<proteinExistence type="predicted"/>
<gene>
    <name evidence="1" type="ORF">LOK49_LG10G01691</name>
</gene>
<dbReference type="EMBL" id="CM045767">
    <property type="protein sequence ID" value="KAI7997550.1"/>
    <property type="molecule type" value="Genomic_DNA"/>
</dbReference>